<organism evidence="2 3">
    <name type="scientific">Candidatus Enterovibrio escicola</name>
    <dbReference type="NCBI Taxonomy" id="1927127"/>
    <lineage>
        <taxon>Bacteria</taxon>
        <taxon>Pseudomonadati</taxon>
        <taxon>Pseudomonadota</taxon>
        <taxon>Gammaproteobacteria</taxon>
        <taxon>Vibrionales</taxon>
        <taxon>Vibrionaceae</taxon>
        <taxon>Enterovibrio</taxon>
    </lineage>
</organism>
<keyword evidence="3" id="KW-1185">Reference proteome</keyword>
<evidence type="ECO:0000313" key="3">
    <source>
        <dbReference type="Proteomes" id="UP000219020"/>
    </source>
</evidence>
<gene>
    <name evidence="2" type="ORF">BTN49_2589</name>
</gene>
<name>A0A2A5T0X3_9GAMM</name>
<protein>
    <submittedName>
        <fullName evidence="2">Mobile element protein</fullName>
    </submittedName>
</protein>
<evidence type="ECO:0000259" key="1">
    <source>
        <dbReference type="Pfam" id="PF13737"/>
    </source>
</evidence>
<accession>A0A2A5T0X3</accession>
<evidence type="ECO:0000313" key="2">
    <source>
        <dbReference type="EMBL" id="PCS21768.1"/>
    </source>
</evidence>
<dbReference type="EMBL" id="NBYY01000030">
    <property type="protein sequence ID" value="PCS21768.1"/>
    <property type="molecule type" value="Genomic_DNA"/>
</dbReference>
<sequence>MMEKGKNKIRNWKQYNQALVNRGSVTFWRNDAAIQVFHYLKHKGHRGRGFIFLDTAINKALMVKSIFKLTLSGLEGFLLFCFYVDEYPSEIPYIHLH</sequence>
<proteinExistence type="predicted"/>
<reference evidence="3" key="1">
    <citation type="submission" date="2017-04" db="EMBL/GenBank/DDBJ databases">
        <title>Genome evolution of the luminous symbionts of deep sea anglerfish.</title>
        <authorList>
            <person name="Hendry T.A."/>
        </authorList>
    </citation>
    <scope>NUCLEOTIDE SEQUENCE [LARGE SCALE GENOMIC DNA]</scope>
</reference>
<feature type="domain" description="Transposase DDE" evidence="1">
    <location>
        <begin position="21"/>
        <end position="79"/>
    </location>
</feature>
<dbReference type="Pfam" id="PF13737">
    <property type="entry name" value="DDE_Tnp_1_5"/>
    <property type="match status" value="1"/>
</dbReference>
<comment type="caution">
    <text evidence="2">The sequence shown here is derived from an EMBL/GenBank/DDBJ whole genome shotgun (WGS) entry which is preliminary data.</text>
</comment>
<dbReference type="AlphaFoldDB" id="A0A2A5T0X3"/>
<dbReference type="InterPro" id="IPR025668">
    <property type="entry name" value="Tnp_DDE_dom"/>
</dbReference>
<dbReference type="Proteomes" id="UP000219020">
    <property type="component" value="Unassembled WGS sequence"/>
</dbReference>